<keyword evidence="3" id="KW-0520">NAD</keyword>
<name>A0A5J5K4Z7_9ACTN</name>
<evidence type="ECO:0000256" key="1">
    <source>
        <dbReference type="ARBA" id="ARBA00006484"/>
    </source>
</evidence>
<dbReference type="PANTHER" id="PTHR24321:SF8">
    <property type="entry name" value="ESTRADIOL 17-BETA-DEHYDROGENASE 8-RELATED"/>
    <property type="match status" value="1"/>
</dbReference>
<feature type="domain" description="Ketoreductase" evidence="4">
    <location>
        <begin position="13"/>
        <end position="187"/>
    </location>
</feature>
<keyword evidence="6" id="KW-1185">Reference proteome</keyword>
<keyword evidence="2" id="KW-0560">Oxidoreductase</keyword>
<dbReference type="AlphaFoldDB" id="A0A5J5K4Z7"/>
<dbReference type="GO" id="GO:0016491">
    <property type="term" value="F:oxidoreductase activity"/>
    <property type="evidence" value="ECO:0007669"/>
    <property type="project" value="UniProtKB-KW"/>
</dbReference>
<dbReference type="Gene3D" id="3.40.50.720">
    <property type="entry name" value="NAD(P)-binding Rossmann-like Domain"/>
    <property type="match status" value="1"/>
</dbReference>
<dbReference type="PANTHER" id="PTHR24321">
    <property type="entry name" value="DEHYDROGENASES, SHORT CHAIN"/>
    <property type="match status" value="1"/>
</dbReference>
<dbReference type="CDD" id="cd05233">
    <property type="entry name" value="SDR_c"/>
    <property type="match status" value="1"/>
</dbReference>
<sequence length="250" mass="25767">MPGIRERGSTMPGTVLVTGAASGIGAATARRLHERGWRVWAADLDESGLERLDSEIVSRAIDVADEAAVESLLHELGEAEGRLDGVAACAGIGYTAPAPETSPQAFDEVLNVNLRAVFVLARAALPLLARSSAPSFAAIASELGTVGAPGLSAYSSSKAAVINLMRVLALENAEQGIRFNAVAPGGTRTPMLEREQARLGKTLADSAANIPLGRLAEPAEIASVVEFVLSADSSFMTGSVLVADGGYTAR</sequence>
<dbReference type="Proteomes" id="UP000327011">
    <property type="component" value="Unassembled WGS sequence"/>
</dbReference>
<dbReference type="SUPFAM" id="SSF51735">
    <property type="entry name" value="NAD(P)-binding Rossmann-fold domains"/>
    <property type="match status" value="1"/>
</dbReference>
<dbReference type="PROSITE" id="PS00061">
    <property type="entry name" value="ADH_SHORT"/>
    <property type="match status" value="1"/>
</dbReference>
<reference evidence="5 6" key="1">
    <citation type="submission" date="2019-09" db="EMBL/GenBank/DDBJ databases">
        <title>Screening of Novel Bioactive Compounds from Soil-Associated.</title>
        <authorList>
            <person name="Gong X."/>
        </authorList>
    </citation>
    <scope>NUCLEOTIDE SEQUENCE [LARGE SCALE GENOMIC DNA]</scope>
    <source>
        <strain evidence="5 6">Gxj-6</strain>
    </source>
</reference>
<comment type="similarity">
    <text evidence="1">Belongs to the short-chain dehydrogenases/reductases (SDR) family.</text>
</comment>
<evidence type="ECO:0000313" key="5">
    <source>
        <dbReference type="EMBL" id="KAA9378246.1"/>
    </source>
</evidence>
<dbReference type="InterPro" id="IPR057326">
    <property type="entry name" value="KR_dom"/>
</dbReference>
<dbReference type="PRINTS" id="PR00081">
    <property type="entry name" value="GDHRDH"/>
</dbReference>
<evidence type="ECO:0000313" key="6">
    <source>
        <dbReference type="Proteomes" id="UP000327011"/>
    </source>
</evidence>
<dbReference type="InterPro" id="IPR036291">
    <property type="entry name" value="NAD(P)-bd_dom_sf"/>
</dbReference>
<dbReference type="Pfam" id="PF13561">
    <property type="entry name" value="adh_short_C2"/>
    <property type="match status" value="1"/>
</dbReference>
<dbReference type="InterPro" id="IPR020904">
    <property type="entry name" value="Sc_DH/Rdtase_CS"/>
</dbReference>
<evidence type="ECO:0000256" key="2">
    <source>
        <dbReference type="ARBA" id="ARBA00023002"/>
    </source>
</evidence>
<accession>A0A5J5K4Z7</accession>
<organism evidence="5 6">
    <name type="scientific">Microbispora cellulosiformans</name>
    <dbReference type="NCBI Taxonomy" id="2614688"/>
    <lineage>
        <taxon>Bacteria</taxon>
        <taxon>Bacillati</taxon>
        <taxon>Actinomycetota</taxon>
        <taxon>Actinomycetes</taxon>
        <taxon>Streptosporangiales</taxon>
        <taxon>Streptosporangiaceae</taxon>
        <taxon>Microbispora</taxon>
    </lineage>
</organism>
<proteinExistence type="inferred from homology"/>
<dbReference type="InterPro" id="IPR002347">
    <property type="entry name" value="SDR_fam"/>
</dbReference>
<comment type="caution">
    <text evidence="5">The sequence shown here is derived from an EMBL/GenBank/DDBJ whole genome shotgun (WGS) entry which is preliminary data.</text>
</comment>
<dbReference type="SMART" id="SM00822">
    <property type="entry name" value="PKS_KR"/>
    <property type="match status" value="1"/>
</dbReference>
<gene>
    <name evidence="5" type="ORF">F5972_15285</name>
</gene>
<evidence type="ECO:0000256" key="3">
    <source>
        <dbReference type="ARBA" id="ARBA00023027"/>
    </source>
</evidence>
<protein>
    <submittedName>
        <fullName evidence="5">SDR family oxidoreductase</fullName>
    </submittedName>
</protein>
<evidence type="ECO:0000259" key="4">
    <source>
        <dbReference type="SMART" id="SM00822"/>
    </source>
</evidence>
<dbReference type="EMBL" id="VYTZ01000005">
    <property type="protein sequence ID" value="KAA9378246.1"/>
    <property type="molecule type" value="Genomic_DNA"/>
</dbReference>
<dbReference type="FunFam" id="3.40.50.720:FF:000084">
    <property type="entry name" value="Short-chain dehydrogenase reductase"/>
    <property type="match status" value="1"/>
</dbReference>